<protein>
    <submittedName>
        <fullName evidence="4">Uncharacterized protein LOC104759539</fullName>
    </submittedName>
</protein>
<dbReference type="PANTHER" id="PTHR31286">
    <property type="entry name" value="GLYCINE-RICH CELL WALL STRUCTURAL PROTEIN 1.8-LIKE"/>
    <property type="match status" value="1"/>
</dbReference>
<accession>A0ABM0X4X6</accession>
<proteinExistence type="predicted"/>
<feature type="domain" description="DUF4283" evidence="2">
    <location>
        <begin position="108"/>
        <end position="189"/>
    </location>
</feature>
<evidence type="ECO:0000259" key="2">
    <source>
        <dbReference type="Pfam" id="PF14111"/>
    </source>
</evidence>
<dbReference type="InterPro" id="IPR040256">
    <property type="entry name" value="At4g02000-like"/>
</dbReference>
<evidence type="ECO:0000256" key="1">
    <source>
        <dbReference type="SAM" id="MobiDB-lite"/>
    </source>
</evidence>
<gene>
    <name evidence="4" type="primary">LOC104759539</name>
</gene>
<dbReference type="PANTHER" id="PTHR31286:SF148">
    <property type="entry name" value="DUF4283 DOMAIN-CONTAINING PROTEIN"/>
    <property type="match status" value="1"/>
</dbReference>
<sequence length="868" mass="96546">MLPAAAVSGSLGTDSGSDVHRDQASEAGEKQVLVDDSLPSEQAPAKVLVQGTNLTTAKESVGASVAKRSWVKVAKNHVVTKQKFVVEEVDGQGQVVVPREVFESAKPLWEDFLIGKFSGSKAPHVGKVHMIVNKIWRLGDKTSMIDIIEVNDTTLKLRVRSEVMRRRILNRAMWNIMALPMIVSKWSPYPEETQPARKSIQLWVKLKEVPHSLFIDKGLEFLASAVGTPIRLHPNTEECVSFDEAQILVEVDLTKTLPTEYVIRGEEDGELDAVVKYSYPWLPPRCSACQKWGHIRDSCLTGAQAVSSATTGSDLSAVSGPSVLVAEETLHVTDTSQAVVDVVLEKNQVTSGSAGGEEVEKQVEREPGQEWITPQKKKQNSGSRHISPTGDAGSLLSNSYSVLCGMEEGGEAASGSTGVVSEENSVNTSTELGDGQKDHGGDVPDQFQKYKEAPPVLKLPDQESEFFCSFVYGSSSAEERKVLWSELRDHYDSPIIRNKPWMLVGDFNETLDIAEHSNVDDHPMVTSGMREFQNVVTYCAVTDIHSHGPLYTWCNKRETGLILKKLDRVLVNDVWLQAYPTLYIVFDAGGCSDHLQSRISLNTACGSPVPTRKPFKFVNAVTGMAEFAPLVADYWHSTEPTFMSTSTMFRFTKKLKALKPLVRNLAKEKMGNLVKRTKEAYDLLCQKQELNLANPSPQALREELDAYTHWDRVAAIEEKILKQRSKLHWLQIGDRNNKTFHRAVTARKAHNTVREIHCSDCTVTTKGEEIKVEAERVLEDLEDTSTQALQDLLSYRCSARDCSLLTRPVTAEEIKKGTVQGAVHGRRRDAGRSAESMRRASYMELEAVRRTMIKEQKLGWGRRAESRT</sequence>
<evidence type="ECO:0000313" key="4">
    <source>
        <dbReference type="RefSeq" id="XP_010480749.1"/>
    </source>
</evidence>
<name>A0ABM0X4X6_CAMSA</name>
<feature type="region of interest" description="Disordered" evidence="1">
    <location>
        <begin position="350"/>
        <end position="393"/>
    </location>
</feature>
<organism evidence="3 4">
    <name type="scientific">Camelina sativa</name>
    <name type="common">False flax</name>
    <name type="synonym">Myagrum sativum</name>
    <dbReference type="NCBI Taxonomy" id="90675"/>
    <lineage>
        <taxon>Eukaryota</taxon>
        <taxon>Viridiplantae</taxon>
        <taxon>Streptophyta</taxon>
        <taxon>Embryophyta</taxon>
        <taxon>Tracheophyta</taxon>
        <taxon>Spermatophyta</taxon>
        <taxon>Magnoliopsida</taxon>
        <taxon>eudicotyledons</taxon>
        <taxon>Gunneridae</taxon>
        <taxon>Pentapetalae</taxon>
        <taxon>rosids</taxon>
        <taxon>malvids</taxon>
        <taxon>Brassicales</taxon>
        <taxon>Brassicaceae</taxon>
        <taxon>Camelineae</taxon>
        <taxon>Camelina</taxon>
    </lineage>
</organism>
<dbReference type="Pfam" id="PF14111">
    <property type="entry name" value="DUF4283"/>
    <property type="match status" value="1"/>
</dbReference>
<dbReference type="SUPFAM" id="SSF56219">
    <property type="entry name" value="DNase I-like"/>
    <property type="match status" value="1"/>
</dbReference>
<evidence type="ECO:0000313" key="3">
    <source>
        <dbReference type="Proteomes" id="UP000694864"/>
    </source>
</evidence>
<feature type="compositionally biased region" description="Basic and acidic residues" evidence="1">
    <location>
        <begin position="17"/>
        <end position="28"/>
    </location>
</feature>
<dbReference type="InterPro" id="IPR036691">
    <property type="entry name" value="Endo/exonu/phosph_ase_sf"/>
</dbReference>
<dbReference type="GeneID" id="104759539"/>
<reference evidence="3" key="1">
    <citation type="journal article" date="2014" name="Nat. Commun.">
        <title>The emerging biofuel crop Camelina sativa retains a highly undifferentiated hexaploid genome structure.</title>
        <authorList>
            <person name="Kagale S."/>
            <person name="Koh C."/>
            <person name="Nixon J."/>
            <person name="Bollina V."/>
            <person name="Clarke W.E."/>
            <person name="Tuteja R."/>
            <person name="Spillane C."/>
            <person name="Robinson S.J."/>
            <person name="Links M.G."/>
            <person name="Clarke C."/>
            <person name="Higgins E.E."/>
            <person name="Huebert T."/>
            <person name="Sharpe A.G."/>
            <person name="Parkin I.A."/>
        </authorList>
    </citation>
    <scope>NUCLEOTIDE SEQUENCE [LARGE SCALE GENOMIC DNA]</scope>
    <source>
        <strain evidence="3">cv. DH55</strain>
    </source>
</reference>
<feature type="compositionally biased region" description="Basic and acidic residues" evidence="1">
    <location>
        <begin position="358"/>
        <end position="368"/>
    </location>
</feature>
<keyword evidence="3" id="KW-1185">Reference proteome</keyword>
<dbReference type="RefSeq" id="XP_010480749.1">
    <property type="nucleotide sequence ID" value="XM_010482447.1"/>
</dbReference>
<feature type="compositionally biased region" description="Basic and acidic residues" evidence="1">
    <location>
        <begin position="434"/>
        <end position="446"/>
    </location>
</feature>
<feature type="region of interest" description="Disordered" evidence="1">
    <location>
        <begin position="1"/>
        <end position="28"/>
    </location>
</feature>
<reference evidence="4" key="2">
    <citation type="submission" date="2025-08" db="UniProtKB">
        <authorList>
            <consortium name="RefSeq"/>
        </authorList>
    </citation>
    <scope>IDENTIFICATION</scope>
    <source>
        <tissue evidence="4">Leaf</tissue>
    </source>
</reference>
<dbReference type="InterPro" id="IPR025558">
    <property type="entry name" value="DUF4283"/>
</dbReference>
<dbReference type="Gene3D" id="3.60.10.10">
    <property type="entry name" value="Endonuclease/exonuclease/phosphatase"/>
    <property type="match status" value="1"/>
</dbReference>
<dbReference type="Proteomes" id="UP000694864">
    <property type="component" value="Chromosome 17"/>
</dbReference>
<feature type="region of interest" description="Disordered" evidence="1">
    <location>
        <begin position="411"/>
        <end position="446"/>
    </location>
</feature>
<feature type="compositionally biased region" description="Polar residues" evidence="1">
    <location>
        <begin position="417"/>
        <end position="431"/>
    </location>
</feature>